<dbReference type="PROSITE" id="PS50943">
    <property type="entry name" value="HTH_CROC1"/>
    <property type="match status" value="1"/>
</dbReference>
<evidence type="ECO:0000313" key="4">
    <source>
        <dbReference type="Proteomes" id="UP001218638"/>
    </source>
</evidence>
<protein>
    <submittedName>
        <fullName evidence="3">Helix-turn-helix domain-containing protein</fullName>
    </submittedName>
</protein>
<keyword evidence="4" id="KW-1185">Reference proteome</keyword>
<evidence type="ECO:0000313" key="3">
    <source>
        <dbReference type="EMBL" id="WED65392.1"/>
    </source>
</evidence>
<dbReference type="EMBL" id="CP119075">
    <property type="protein sequence ID" value="WED65392.1"/>
    <property type="molecule type" value="Genomic_DNA"/>
</dbReference>
<dbReference type="Proteomes" id="UP001218638">
    <property type="component" value="Chromosome"/>
</dbReference>
<dbReference type="KEGG" id="slom:PXH66_00830"/>
<name>A0AAF0A1V6_9BACT</name>
<reference evidence="3" key="1">
    <citation type="submission" date="2023-03" db="EMBL/GenBank/DDBJ databases">
        <title>Lomoglobus Profundus gen. nov., sp. nov., a novel member of the phylum Verrucomicrobia, isolated from deep-marine sediment of South China Sea.</title>
        <authorList>
            <person name="Ahmad T."/>
            <person name="Ishaq S.E."/>
            <person name="Wang F."/>
        </authorList>
    </citation>
    <scope>NUCLEOTIDE SEQUENCE</scope>
    <source>
        <strain evidence="3">LMO-M01</strain>
    </source>
</reference>
<organism evidence="3 4">
    <name type="scientific">Synoicihabitans lomoniglobus</name>
    <dbReference type="NCBI Taxonomy" id="2909285"/>
    <lineage>
        <taxon>Bacteria</taxon>
        <taxon>Pseudomonadati</taxon>
        <taxon>Verrucomicrobiota</taxon>
        <taxon>Opitutia</taxon>
        <taxon>Opitutales</taxon>
        <taxon>Opitutaceae</taxon>
        <taxon>Synoicihabitans</taxon>
    </lineage>
</organism>
<proteinExistence type="predicted"/>
<evidence type="ECO:0000259" key="2">
    <source>
        <dbReference type="PROSITE" id="PS50943"/>
    </source>
</evidence>
<accession>A0AAF0A1V6</accession>
<feature type="domain" description="HTH cro/C1-type" evidence="2">
    <location>
        <begin position="1"/>
        <end position="57"/>
    </location>
</feature>
<feature type="region of interest" description="Disordered" evidence="1">
    <location>
        <begin position="82"/>
        <end position="106"/>
    </location>
</feature>
<dbReference type="CDD" id="cd00093">
    <property type="entry name" value="HTH_XRE"/>
    <property type="match status" value="1"/>
</dbReference>
<dbReference type="InterPro" id="IPR010982">
    <property type="entry name" value="Lambda_DNA-bd_dom_sf"/>
</dbReference>
<dbReference type="GO" id="GO:0003677">
    <property type="term" value="F:DNA binding"/>
    <property type="evidence" value="ECO:0007669"/>
    <property type="project" value="InterPro"/>
</dbReference>
<feature type="compositionally biased region" description="Polar residues" evidence="1">
    <location>
        <begin position="89"/>
        <end position="98"/>
    </location>
</feature>
<dbReference type="SUPFAM" id="SSF47413">
    <property type="entry name" value="lambda repressor-like DNA-binding domains"/>
    <property type="match status" value="1"/>
</dbReference>
<gene>
    <name evidence="3" type="ORF">PXH66_00830</name>
</gene>
<evidence type="ECO:0000256" key="1">
    <source>
        <dbReference type="SAM" id="MobiDB-lite"/>
    </source>
</evidence>
<dbReference type="AlphaFoldDB" id="A0AAF0A1V6"/>
<dbReference type="InterPro" id="IPR001387">
    <property type="entry name" value="Cro/C1-type_HTH"/>
</dbReference>
<dbReference type="Gene3D" id="1.10.260.40">
    <property type="entry name" value="lambda repressor-like DNA-binding domains"/>
    <property type="match status" value="1"/>
</dbReference>
<sequence>MRAIREAVGLSRLAIARGLSVSVPTVQDYEKSEKADTITLATLRRYAGALDCELVVALVPRHRKTFLELAAQHDPEIAHLRATEHSMSLEDQGSNDLDQQIKERLS</sequence>
<dbReference type="Pfam" id="PF01381">
    <property type="entry name" value="HTH_3"/>
    <property type="match status" value="1"/>
</dbReference>
<dbReference type="SMART" id="SM00530">
    <property type="entry name" value="HTH_XRE"/>
    <property type="match status" value="1"/>
</dbReference>